<dbReference type="PANTHER" id="PTHR18964">
    <property type="entry name" value="ROK (REPRESSOR, ORF, KINASE) FAMILY"/>
    <property type="match status" value="1"/>
</dbReference>
<proteinExistence type="inferred from homology"/>
<accession>A0ABQ2N955</accession>
<dbReference type="Proteomes" id="UP000655410">
    <property type="component" value="Unassembled WGS sequence"/>
</dbReference>
<sequence length="307" mass="31602">MSEPVWVGVDVGGTKVLAGVVDDDGRVGATARRTTPGRRVDARMVEDALTEAVLEAADGRPLAGVGVAAAGFVDAEGERVRFAPHLPWLDEPVRSRLAARWHAPVRLENDATAAAYGELVLGAARGCSDVITVNLGTGLGGGVVIGGRIHRGHNGMAGEFGHMQVVPDGLACECGSHGCWEQYCSGRALERYARERDSGLLNGRMVTAAADEGDLEARAAFAELGHWLGVGLANLVAAFDPELVVVGGGVSEAGDRLLEPARVALGRSLVGAGHRDIPAVVAAQLGNTAGLVGAACLVRDEVRGDGD</sequence>
<evidence type="ECO:0000256" key="1">
    <source>
        <dbReference type="ARBA" id="ARBA00006479"/>
    </source>
</evidence>
<protein>
    <submittedName>
        <fullName evidence="2">Glucokinase</fullName>
    </submittedName>
</protein>
<keyword evidence="3" id="KW-1185">Reference proteome</keyword>
<dbReference type="RefSeq" id="WP_188783047.1">
    <property type="nucleotide sequence ID" value="NZ_BMNI01000002.1"/>
</dbReference>
<evidence type="ECO:0000313" key="2">
    <source>
        <dbReference type="EMBL" id="GGO87248.1"/>
    </source>
</evidence>
<dbReference type="EMBL" id="BMNI01000002">
    <property type="protein sequence ID" value="GGO87248.1"/>
    <property type="molecule type" value="Genomic_DNA"/>
</dbReference>
<gene>
    <name evidence="2" type="ORF">GCM10011584_11400</name>
</gene>
<dbReference type="InterPro" id="IPR043129">
    <property type="entry name" value="ATPase_NBD"/>
</dbReference>
<organism evidence="2 3">
    <name type="scientific">Nocardioides phosphati</name>
    <dbReference type="NCBI Taxonomy" id="1867775"/>
    <lineage>
        <taxon>Bacteria</taxon>
        <taxon>Bacillati</taxon>
        <taxon>Actinomycetota</taxon>
        <taxon>Actinomycetes</taxon>
        <taxon>Propionibacteriales</taxon>
        <taxon>Nocardioidaceae</taxon>
        <taxon>Nocardioides</taxon>
    </lineage>
</organism>
<dbReference type="Pfam" id="PF00480">
    <property type="entry name" value="ROK"/>
    <property type="match status" value="1"/>
</dbReference>
<comment type="similarity">
    <text evidence="1">Belongs to the ROK (NagC/XylR) family.</text>
</comment>
<dbReference type="Gene3D" id="3.30.420.40">
    <property type="match status" value="2"/>
</dbReference>
<dbReference type="PROSITE" id="PS01125">
    <property type="entry name" value="ROK"/>
    <property type="match status" value="1"/>
</dbReference>
<dbReference type="InterPro" id="IPR049874">
    <property type="entry name" value="ROK_cs"/>
</dbReference>
<comment type="caution">
    <text evidence="2">The sequence shown here is derived from an EMBL/GenBank/DDBJ whole genome shotgun (WGS) entry which is preliminary data.</text>
</comment>
<reference evidence="3" key="1">
    <citation type="journal article" date="2019" name="Int. J. Syst. Evol. Microbiol.">
        <title>The Global Catalogue of Microorganisms (GCM) 10K type strain sequencing project: providing services to taxonomists for standard genome sequencing and annotation.</title>
        <authorList>
            <consortium name="The Broad Institute Genomics Platform"/>
            <consortium name="The Broad Institute Genome Sequencing Center for Infectious Disease"/>
            <person name="Wu L."/>
            <person name="Ma J."/>
        </authorList>
    </citation>
    <scope>NUCLEOTIDE SEQUENCE [LARGE SCALE GENOMIC DNA]</scope>
    <source>
        <strain evidence="3">CGMCC 4.7371</strain>
    </source>
</reference>
<evidence type="ECO:0000313" key="3">
    <source>
        <dbReference type="Proteomes" id="UP000655410"/>
    </source>
</evidence>
<dbReference type="PANTHER" id="PTHR18964:SF173">
    <property type="entry name" value="GLUCOKINASE"/>
    <property type="match status" value="1"/>
</dbReference>
<dbReference type="InterPro" id="IPR000600">
    <property type="entry name" value="ROK"/>
</dbReference>
<name>A0ABQ2N955_9ACTN</name>
<dbReference type="SUPFAM" id="SSF53067">
    <property type="entry name" value="Actin-like ATPase domain"/>
    <property type="match status" value="1"/>
</dbReference>